<name>A0A1G4B0P2_9PEZI</name>
<organism evidence="1 2">
    <name type="scientific">Colletotrichum orchidophilum</name>
    <dbReference type="NCBI Taxonomy" id="1209926"/>
    <lineage>
        <taxon>Eukaryota</taxon>
        <taxon>Fungi</taxon>
        <taxon>Dikarya</taxon>
        <taxon>Ascomycota</taxon>
        <taxon>Pezizomycotina</taxon>
        <taxon>Sordariomycetes</taxon>
        <taxon>Hypocreomycetidae</taxon>
        <taxon>Glomerellales</taxon>
        <taxon>Glomerellaceae</taxon>
        <taxon>Colletotrichum</taxon>
    </lineage>
</organism>
<accession>A0A1G4B0P2</accession>
<comment type="caution">
    <text evidence="1">The sequence shown here is derived from an EMBL/GenBank/DDBJ whole genome shotgun (WGS) entry which is preliminary data.</text>
</comment>
<dbReference type="Proteomes" id="UP000176998">
    <property type="component" value="Unassembled WGS sequence"/>
</dbReference>
<dbReference type="RefSeq" id="XP_022472152.1">
    <property type="nucleotide sequence ID" value="XM_022621276.1"/>
</dbReference>
<dbReference type="EMBL" id="MJBS01000089">
    <property type="protein sequence ID" value="OHE94990.1"/>
    <property type="molecule type" value="Genomic_DNA"/>
</dbReference>
<dbReference type="STRING" id="1209926.A0A1G4B0P2"/>
<reference evidence="1 2" key="1">
    <citation type="submission" date="2016-09" db="EMBL/GenBank/DDBJ databases">
        <authorList>
            <person name="Capua I."/>
            <person name="De Benedictis P."/>
            <person name="Joannis T."/>
            <person name="Lombin L.H."/>
            <person name="Cattoli G."/>
        </authorList>
    </citation>
    <scope>NUCLEOTIDE SEQUENCE [LARGE SCALE GENOMIC DNA]</scope>
    <source>
        <strain evidence="1 2">IMI 309357</strain>
    </source>
</reference>
<evidence type="ECO:0000313" key="2">
    <source>
        <dbReference type="Proteomes" id="UP000176998"/>
    </source>
</evidence>
<gene>
    <name evidence="1" type="ORF">CORC01_09647</name>
</gene>
<proteinExistence type="predicted"/>
<dbReference type="AlphaFoldDB" id="A0A1G4B0P2"/>
<dbReference type="GeneID" id="34562786"/>
<protein>
    <submittedName>
        <fullName evidence="1">Uncharacterized protein</fullName>
    </submittedName>
</protein>
<evidence type="ECO:0000313" key="1">
    <source>
        <dbReference type="EMBL" id="OHE94990.1"/>
    </source>
</evidence>
<keyword evidence="2" id="KW-1185">Reference proteome</keyword>
<sequence length="123" mass="13137">MNTCKFSSEMAAVTAAIIGTLAVLDTWDCSVSLGPASTIIQIVKTIIPGAAPLTPNGILAFWSGRINGTSDLVQTTLESWLDNSWCGAKEGQWCVCASPFRSFEKLIDDASAFSGTQKVKIEY</sequence>
<dbReference type="OrthoDB" id="5086500at2759"/>